<evidence type="ECO:0000313" key="5">
    <source>
        <dbReference type="Proteomes" id="UP001150925"/>
    </source>
</evidence>
<dbReference type="PANTHER" id="PTHR14146:SF0">
    <property type="entry name" value="EXOCYST COMPLEX COMPONENT 4"/>
    <property type="match status" value="1"/>
</dbReference>
<feature type="non-terminal residue" evidence="4">
    <location>
        <position position="534"/>
    </location>
</feature>
<dbReference type="InterPro" id="IPR039682">
    <property type="entry name" value="Sec8/EXOC4"/>
</dbReference>
<dbReference type="GO" id="GO:0006893">
    <property type="term" value="P:Golgi to plasma membrane transport"/>
    <property type="evidence" value="ECO:0007669"/>
    <property type="project" value="TreeGrafter"/>
</dbReference>
<dbReference type="AlphaFoldDB" id="A0A9W8AI61"/>
<feature type="compositionally biased region" description="Low complexity" evidence="2">
    <location>
        <begin position="309"/>
        <end position="319"/>
    </location>
</feature>
<keyword evidence="4" id="KW-0645">Protease</keyword>
<feature type="compositionally biased region" description="Low complexity" evidence="2">
    <location>
        <begin position="52"/>
        <end position="62"/>
    </location>
</feature>
<feature type="non-terminal residue" evidence="4">
    <location>
        <position position="1"/>
    </location>
</feature>
<keyword evidence="4" id="KW-0378">Hydrolase</keyword>
<dbReference type="PANTHER" id="PTHR14146">
    <property type="entry name" value="EXOCYST COMPLEX COMPONENT 4"/>
    <property type="match status" value="1"/>
</dbReference>
<dbReference type="Proteomes" id="UP001150925">
    <property type="component" value="Unassembled WGS sequence"/>
</dbReference>
<dbReference type="EMBL" id="JANBPY010003416">
    <property type="protein sequence ID" value="KAJ1951802.1"/>
    <property type="molecule type" value="Genomic_DNA"/>
</dbReference>
<proteinExistence type="inferred from homology"/>
<feature type="domain" description="Exocyst complex component Sec8 middle helical bundle" evidence="3">
    <location>
        <begin position="323"/>
        <end position="408"/>
    </location>
</feature>
<keyword evidence="1" id="KW-0268">Exocytosis</keyword>
<name>A0A9W8AI61_9FUNG</name>
<dbReference type="GO" id="GO:0004177">
    <property type="term" value="F:aminopeptidase activity"/>
    <property type="evidence" value="ECO:0007669"/>
    <property type="project" value="UniProtKB-KW"/>
</dbReference>
<dbReference type="GO" id="GO:0015031">
    <property type="term" value="P:protein transport"/>
    <property type="evidence" value="ECO:0007669"/>
    <property type="project" value="UniProtKB-KW"/>
</dbReference>
<dbReference type="GO" id="GO:0006612">
    <property type="term" value="P:protein targeting to membrane"/>
    <property type="evidence" value="ECO:0007669"/>
    <property type="project" value="UniProtKB-UniRule"/>
</dbReference>
<dbReference type="InterPro" id="IPR048630">
    <property type="entry name" value="Sec8_M"/>
</dbReference>
<accession>A0A9W8AI61</accession>
<dbReference type="Pfam" id="PF20652">
    <property type="entry name" value="Sec8_C"/>
    <property type="match status" value="2"/>
</dbReference>
<dbReference type="OrthoDB" id="272977at2759"/>
<comment type="caution">
    <text evidence="4">The sequence shown here is derived from an EMBL/GenBank/DDBJ whole genome shotgun (WGS) entry which is preliminary data.</text>
</comment>
<keyword evidence="5" id="KW-1185">Reference proteome</keyword>
<evidence type="ECO:0000313" key="4">
    <source>
        <dbReference type="EMBL" id="KAJ1951802.1"/>
    </source>
</evidence>
<sequence length="534" mass="59770">LNKEKGTVFEVLIEELHNHVYLKSPYCERKQGIVDADDDIDQNDDLPKSARTTHSTTTGEHTGQSKKSSSHRRDGRDEAPGPDTDNPEADSYSYVEMLIKSLVLLDRIDDTVTAIQERIPVELYNLANRVIVEVEERHRVALESALETHEVSHASIPQSRMSAEQRSQAQDILEDFVTTLYARFGSVLEYHKFVLEVVDRESRRGSDKRASALAARGLNSSYALREVWMAIQSEIKSLLYDYLTADVAVARESDLDLRSDTTTSSSGSSLLGSFKFGDKRSRLGAFGRSHGRQWLEDLHIIRGKGSGSSGTTSHSPLLGRSGRSNGEGSKQIFSFSQSEMKDTTEALYKPVGDEMRQVLGNLSHLSINHASPANPTAIDRFADSNSFAGHRLLVLPSIYHASVVLTPTTQFLGKVGHVLLDPRDTQEFDEFLRHFFIRFFLPQVEAHAMQLFQQITSGSDAFYNHPTLRYRGRPVVKSAVALVPLIHDLSGMLSAIPFYQKEYVTIIEKIIRQYFDECQGRFNEAVATSKLSLS</sequence>
<feature type="region of interest" description="Disordered" evidence="2">
    <location>
        <begin position="305"/>
        <end position="330"/>
    </location>
</feature>
<keyword evidence="4" id="KW-0031">Aminopeptidase</keyword>
<keyword evidence="1" id="KW-0813">Transport</keyword>
<evidence type="ECO:0000256" key="2">
    <source>
        <dbReference type="SAM" id="MobiDB-lite"/>
    </source>
</evidence>
<protein>
    <recommendedName>
        <fullName evidence="1">Exocyst complex component Sec8</fullName>
    </recommendedName>
</protein>
<dbReference type="GO" id="GO:0000145">
    <property type="term" value="C:exocyst"/>
    <property type="evidence" value="ECO:0007669"/>
    <property type="project" value="UniProtKB-UniRule"/>
</dbReference>
<evidence type="ECO:0000256" key="1">
    <source>
        <dbReference type="RuleBase" id="RU367079"/>
    </source>
</evidence>
<gene>
    <name evidence="4" type="primary">SEC8_2</name>
    <name evidence="4" type="ORF">IWQ62_006369</name>
</gene>
<dbReference type="GO" id="GO:0090522">
    <property type="term" value="P:vesicle tethering involved in exocytosis"/>
    <property type="evidence" value="ECO:0007669"/>
    <property type="project" value="UniProtKB-UniRule"/>
</dbReference>
<feature type="domain" description="Exocyst complex component Sec8 middle helical bundle" evidence="3">
    <location>
        <begin position="86"/>
        <end position="254"/>
    </location>
</feature>
<keyword evidence="1" id="KW-0653">Protein transport</keyword>
<comment type="similarity">
    <text evidence="1">Belongs to the SEC8 family.</text>
</comment>
<feature type="region of interest" description="Disordered" evidence="2">
    <location>
        <begin position="37"/>
        <end position="89"/>
    </location>
</feature>
<organism evidence="4 5">
    <name type="scientific">Dispira parvispora</name>
    <dbReference type="NCBI Taxonomy" id="1520584"/>
    <lineage>
        <taxon>Eukaryota</taxon>
        <taxon>Fungi</taxon>
        <taxon>Fungi incertae sedis</taxon>
        <taxon>Zoopagomycota</taxon>
        <taxon>Kickxellomycotina</taxon>
        <taxon>Dimargaritomycetes</taxon>
        <taxon>Dimargaritales</taxon>
        <taxon>Dimargaritaceae</taxon>
        <taxon>Dispira</taxon>
    </lineage>
</organism>
<reference evidence="4" key="1">
    <citation type="submission" date="2022-07" db="EMBL/GenBank/DDBJ databases">
        <title>Phylogenomic reconstructions and comparative analyses of Kickxellomycotina fungi.</title>
        <authorList>
            <person name="Reynolds N.K."/>
            <person name="Stajich J.E."/>
            <person name="Barry K."/>
            <person name="Grigoriev I.V."/>
            <person name="Crous P."/>
            <person name="Smith M.E."/>
        </authorList>
    </citation>
    <scope>NUCLEOTIDE SEQUENCE</scope>
    <source>
        <strain evidence="4">RSA 1196</strain>
    </source>
</reference>
<comment type="function">
    <text evidence="1">Component of the exocyst complex involved in the docking of exocytic vesicles with fusion sites on the plasma membrane.</text>
</comment>
<evidence type="ECO:0000259" key="3">
    <source>
        <dbReference type="Pfam" id="PF20652"/>
    </source>
</evidence>